<dbReference type="EMBL" id="BPVZ01000058">
    <property type="protein sequence ID" value="GKV21928.1"/>
    <property type="molecule type" value="Genomic_DNA"/>
</dbReference>
<dbReference type="PANTHER" id="PTHR43859">
    <property type="entry name" value="ACYL-ACTIVATING ENZYME"/>
    <property type="match status" value="1"/>
</dbReference>
<feature type="domain" description="AMP-dependent synthetase/ligase" evidence="5">
    <location>
        <begin position="111"/>
        <end position="453"/>
    </location>
</feature>
<reference evidence="8 9" key="1">
    <citation type="journal article" date="2021" name="Commun. Biol.">
        <title>The genome of Shorea leprosula (Dipterocarpaceae) highlights the ecological relevance of drought in aseasonal tropical rainforests.</title>
        <authorList>
            <person name="Ng K.K.S."/>
            <person name="Kobayashi M.J."/>
            <person name="Fawcett J.A."/>
            <person name="Hatakeyama M."/>
            <person name="Paape T."/>
            <person name="Ng C.H."/>
            <person name="Ang C.C."/>
            <person name="Tnah L.H."/>
            <person name="Lee C.T."/>
            <person name="Nishiyama T."/>
            <person name="Sese J."/>
            <person name="O'Brien M.J."/>
            <person name="Copetti D."/>
            <person name="Mohd Noor M.I."/>
            <person name="Ong R.C."/>
            <person name="Putra M."/>
            <person name="Sireger I.Z."/>
            <person name="Indrioko S."/>
            <person name="Kosugi Y."/>
            <person name="Izuno A."/>
            <person name="Isagi Y."/>
            <person name="Lee S.L."/>
            <person name="Shimizu K.K."/>
        </authorList>
    </citation>
    <scope>NUCLEOTIDE SEQUENCE [LARGE SCALE GENOMIC DNA]</scope>
    <source>
        <strain evidence="8">214</strain>
    </source>
</reference>
<dbReference type="SUPFAM" id="SSF56801">
    <property type="entry name" value="Acetyl-CoA synthetase-like"/>
    <property type="match status" value="1"/>
</dbReference>
<evidence type="ECO:0000256" key="2">
    <source>
        <dbReference type="ARBA" id="ARBA00006432"/>
    </source>
</evidence>
<feature type="domain" description="Strictosidine synthase conserved region" evidence="6">
    <location>
        <begin position="571"/>
        <end position="657"/>
    </location>
</feature>
<evidence type="ECO:0000256" key="1">
    <source>
        <dbReference type="ARBA" id="ARBA00004116"/>
    </source>
</evidence>
<organism evidence="8 9">
    <name type="scientific">Rubroshorea leprosula</name>
    <dbReference type="NCBI Taxonomy" id="152421"/>
    <lineage>
        <taxon>Eukaryota</taxon>
        <taxon>Viridiplantae</taxon>
        <taxon>Streptophyta</taxon>
        <taxon>Embryophyta</taxon>
        <taxon>Tracheophyta</taxon>
        <taxon>Spermatophyta</taxon>
        <taxon>Magnoliopsida</taxon>
        <taxon>eudicotyledons</taxon>
        <taxon>Gunneridae</taxon>
        <taxon>Pentapetalae</taxon>
        <taxon>rosids</taxon>
        <taxon>malvids</taxon>
        <taxon>Malvales</taxon>
        <taxon>Dipterocarpaceae</taxon>
        <taxon>Rubroshorea</taxon>
    </lineage>
</organism>
<comment type="caution">
    <text evidence="8">The sequence shown here is derived from an EMBL/GenBank/DDBJ whole genome shotgun (WGS) entry which is preliminary data.</text>
</comment>
<evidence type="ECO:0000313" key="9">
    <source>
        <dbReference type="Proteomes" id="UP001054252"/>
    </source>
</evidence>
<dbReference type="Pfam" id="PF13193">
    <property type="entry name" value="AMP-binding_C"/>
    <property type="match status" value="1"/>
</dbReference>
<proteinExistence type="inferred from homology"/>
<keyword evidence="4" id="KW-0436">Ligase</keyword>
<dbReference type="GO" id="GO:0016874">
    <property type="term" value="F:ligase activity"/>
    <property type="evidence" value="ECO:0007669"/>
    <property type="project" value="UniProtKB-KW"/>
</dbReference>
<dbReference type="InterPro" id="IPR045851">
    <property type="entry name" value="AMP-bd_C_sf"/>
</dbReference>
<dbReference type="Pfam" id="PF00501">
    <property type="entry name" value="AMP-binding"/>
    <property type="match status" value="1"/>
</dbReference>
<dbReference type="GO" id="GO:0005773">
    <property type="term" value="C:vacuole"/>
    <property type="evidence" value="ECO:0007669"/>
    <property type="project" value="UniProtKB-SubCell"/>
</dbReference>
<dbReference type="PANTHER" id="PTHR43859:SF11">
    <property type="entry name" value="4-COUMARATE--COA LIGASE"/>
    <property type="match status" value="1"/>
</dbReference>
<dbReference type="Gene3D" id="3.40.50.12780">
    <property type="entry name" value="N-terminal domain of ligase-like"/>
    <property type="match status" value="1"/>
</dbReference>
<keyword evidence="9" id="KW-1185">Reference proteome</keyword>
<evidence type="ECO:0000313" key="8">
    <source>
        <dbReference type="EMBL" id="GKV21928.1"/>
    </source>
</evidence>
<gene>
    <name evidence="8" type="ORF">SLEP1_g31851</name>
</gene>
<dbReference type="SUPFAM" id="SSF63829">
    <property type="entry name" value="Calcium-dependent phosphotriesterase"/>
    <property type="match status" value="1"/>
</dbReference>
<dbReference type="InterPro" id="IPR020845">
    <property type="entry name" value="AMP-binding_CS"/>
</dbReference>
<dbReference type="Proteomes" id="UP001054252">
    <property type="component" value="Unassembled WGS sequence"/>
</dbReference>
<comment type="similarity">
    <text evidence="2">Belongs to the ATP-dependent AMP-binding enzyme family.</text>
</comment>
<dbReference type="Gene3D" id="3.30.300.30">
    <property type="match status" value="1"/>
</dbReference>
<dbReference type="Gene3D" id="2.120.10.30">
    <property type="entry name" value="TolB, C-terminal domain"/>
    <property type="match status" value="1"/>
</dbReference>
<protein>
    <submittedName>
        <fullName evidence="8">Uncharacterized protein</fullName>
    </submittedName>
</protein>
<sequence length="785" mass="87254">MNVTQNMEGGAQCLANSAPLTPVIFLERAARVYGDKVSIVYGEMKKARQGSRWVPAGASNPAGVSRWVPVGVRFEQALGFVLNPATIGSIDLLSIVLPLDSCRVIFCHVNEQVAALAPNIPALYELHFAVPIAGAILSALNIKLDATTLATILEDLDAKIIFVDYQFVKIVLQATQILSQNNIQHKLPLLVTILECNKKTSPVGNNSFHSSNLDYDALLLLGKVGFQNIGPENEFDPISVNFTSGSTGEPKGVLYSHRAAYLNSLAAFSRYDMRYPLVFLWTVDMFRCNGWCCTWAVAALGGINICQRNLSSKLIFDSILLHRVTHLCGAPAVLNMIADAPEADGKQIPHRVHIIIAGVLPITQILKVEGLGFRVSHAYGMTEVLGPAMVRPWKPEWNSLDERGMIESMEGLRNLLMEGVDVKDPETMKGVPADGKTIGEVMFKGNTLMTGYLKNPQANQVAFKDGWYRTRDLGVIYPNGHIQLKDRARDIIISGGEIVSTLEVEAVLLSHPKVLEAAVVGQHDENLKEKPCAFVKLKEGKSGSAEEIVEFCGAVELLTDGAEDLKFKLTDAVDVAEDGIIYFTDASYKYDVHHAVWDFLEGRPYGRLCSYNPVTKETKVLVRDLYFANGVAVSPDQNYVILCETPRRRCRKINIQGEKKGEIETFVDDLPGYPDNIHYDGEGHYWIAFPWGIVKGWEMAYRYPFIRKIRALLVKYVGRPNMEKNAGVFVVDLEGKPVAHYYEPELSMITSGIKIQNYLYCGSIKYQFIIRLNLDQYPARHSSYK</sequence>
<evidence type="ECO:0000259" key="5">
    <source>
        <dbReference type="Pfam" id="PF00501"/>
    </source>
</evidence>
<dbReference type="InterPro" id="IPR000873">
    <property type="entry name" value="AMP-dep_synth/lig_dom"/>
</dbReference>
<evidence type="ECO:0000256" key="4">
    <source>
        <dbReference type="ARBA" id="ARBA00022598"/>
    </source>
</evidence>
<feature type="domain" description="AMP-binding enzyme C-terminal" evidence="7">
    <location>
        <begin position="503"/>
        <end position="553"/>
    </location>
</feature>
<name>A0AAV5KBH6_9ROSI</name>
<dbReference type="InterPro" id="IPR018119">
    <property type="entry name" value="Strictosidine_synth_cons-reg"/>
</dbReference>
<dbReference type="InterPro" id="IPR011042">
    <property type="entry name" value="6-blade_b-propeller_TolB-like"/>
</dbReference>
<evidence type="ECO:0000259" key="7">
    <source>
        <dbReference type="Pfam" id="PF13193"/>
    </source>
</evidence>
<dbReference type="InterPro" id="IPR042099">
    <property type="entry name" value="ANL_N_sf"/>
</dbReference>
<accession>A0AAV5KBH6</accession>
<comment type="subcellular location">
    <subcellularLocation>
        <location evidence="1">Vacuole</location>
    </subcellularLocation>
</comment>
<dbReference type="AlphaFoldDB" id="A0AAV5KBH6"/>
<dbReference type="PROSITE" id="PS00455">
    <property type="entry name" value="AMP_BINDING"/>
    <property type="match status" value="1"/>
</dbReference>
<evidence type="ECO:0000256" key="3">
    <source>
        <dbReference type="ARBA" id="ARBA00022554"/>
    </source>
</evidence>
<evidence type="ECO:0000259" key="6">
    <source>
        <dbReference type="Pfam" id="PF03088"/>
    </source>
</evidence>
<dbReference type="Pfam" id="PF03088">
    <property type="entry name" value="Str_synth"/>
    <property type="match status" value="1"/>
</dbReference>
<keyword evidence="3" id="KW-0926">Vacuole</keyword>
<dbReference type="InterPro" id="IPR025110">
    <property type="entry name" value="AMP-bd_C"/>
</dbReference>